<dbReference type="GO" id="GO:0016579">
    <property type="term" value="P:protein deubiquitination"/>
    <property type="evidence" value="ECO:0007669"/>
    <property type="project" value="InterPro"/>
</dbReference>
<reference evidence="6" key="1">
    <citation type="submission" date="2023-03" db="UniProtKB">
        <authorList>
            <consortium name="WormBaseParasite"/>
        </authorList>
    </citation>
    <scope>IDENTIFICATION</scope>
</reference>
<dbReference type="PROSITE" id="PS00972">
    <property type="entry name" value="USP_1"/>
    <property type="match status" value="1"/>
</dbReference>
<organism evidence="5 6">
    <name type="scientific">Ascaris lumbricoides</name>
    <name type="common">Giant roundworm</name>
    <dbReference type="NCBI Taxonomy" id="6252"/>
    <lineage>
        <taxon>Eukaryota</taxon>
        <taxon>Metazoa</taxon>
        <taxon>Ecdysozoa</taxon>
        <taxon>Nematoda</taxon>
        <taxon>Chromadorea</taxon>
        <taxon>Rhabditida</taxon>
        <taxon>Spirurina</taxon>
        <taxon>Ascaridomorpha</taxon>
        <taxon>Ascaridoidea</taxon>
        <taxon>Ascarididae</taxon>
        <taxon>Ascaris</taxon>
    </lineage>
</organism>
<dbReference type="PROSITE" id="PS50802">
    <property type="entry name" value="OTU"/>
    <property type="match status" value="1"/>
</dbReference>
<proteinExistence type="inferred from homology"/>
<dbReference type="InterPro" id="IPR028889">
    <property type="entry name" value="USP"/>
</dbReference>
<feature type="region of interest" description="Disordered" evidence="2">
    <location>
        <begin position="1104"/>
        <end position="1168"/>
    </location>
</feature>
<dbReference type="Gene3D" id="3.90.70.10">
    <property type="entry name" value="Cysteine proteinases"/>
    <property type="match status" value="2"/>
</dbReference>
<dbReference type="InterPro" id="IPR001394">
    <property type="entry name" value="Peptidase_C19_UCH"/>
</dbReference>
<dbReference type="InterPro" id="IPR003323">
    <property type="entry name" value="OTU_dom"/>
</dbReference>
<feature type="compositionally biased region" description="Polar residues" evidence="2">
    <location>
        <begin position="1104"/>
        <end position="1117"/>
    </location>
</feature>
<dbReference type="SUPFAM" id="SSF54001">
    <property type="entry name" value="Cysteine proteinases"/>
    <property type="match status" value="2"/>
</dbReference>
<dbReference type="Pfam" id="PF00443">
    <property type="entry name" value="UCH"/>
    <property type="match status" value="1"/>
</dbReference>
<evidence type="ECO:0000313" key="5">
    <source>
        <dbReference type="Proteomes" id="UP000036681"/>
    </source>
</evidence>
<dbReference type="GO" id="GO:0004843">
    <property type="term" value="F:cysteine-type deubiquitinase activity"/>
    <property type="evidence" value="ECO:0007669"/>
    <property type="project" value="InterPro"/>
</dbReference>
<dbReference type="PANTHER" id="PTHR24006">
    <property type="entry name" value="UBIQUITIN CARBOXYL-TERMINAL HYDROLASE"/>
    <property type="match status" value="1"/>
</dbReference>
<evidence type="ECO:0000256" key="2">
    <source>
        <dbReference type="SAM" id="MobiDB-lite"/>
    </source>
</evidence>
<feature type="domain" description="OTU" evidence="4">
    <location>
        <begin position="1264"/>
        <end position="1405"/>
    </location>
</feature>
<protein>
    <submittedName>
        <fullName evidence="6">USP domain-containing protein</fullName>
    </submittedName>
</protein>
<evidence type="ECO:0000256" key="1">
    <source>
        <dbReference type="ARBA" id="ARBA00009085"/>
    </source>
</evidence>
<dbReference type="WBParaSite" id="ALUE_0001719601-mRNA-1">
    <property type="protein sequence ID" value="ALUE_0001719601-mRNA-1"/>
    <property type="gene ID" value="ALUE_0001719601"/>
</dbReference>
<dbReference type="CDD" id="cd22755">
    <property type="entry name" value="OTU_CeDUB-like"/>
    <property type="match status" value="1"/>
</dbReference>
<name>A0A9J2Q455_ASCLU</name>
<dbReference type="PROSITE" id="PS50235">
    <property type="entry name" value="USP_3"/>
    <property type="match status" value="1"/>
</dbReference>
<dbReference type="GO" id="GO:0005829">
    <property type="term" value="C:cytosol"/>
    <property type="evidence" value="ECO:0007669"/>
    <property type="project" value="TreeGrafter"/>
</dbReference>
<dbReference type="InterPro" id="IPR038765">
    <property type="entry name" value="Papain-like_cys_pep_sf"/>
</dbReference>
<feature type="compositionally biased region" description="Basic and acidic residues" evidence="2">
    <location>
        <begin position="923"/>
        <end position="945"/>
    </location>
</feature>
<keyword evidence="5" id="KW-1185">Reference proteome</keyword>
<feature type="region of interest" description="Disordered" evidence="2">
    <location>
        <begin position="879"/>
        <end position="963"/>
    </location>
</feature>
<evidence type="ECO:0000259" key="4">
    <source>
        <dbReference type="PROSITE" id="PS50802"/>
    </source>
</evidence>
<accession>A0A9J2Q455</accession>
<comment type="similarity">
    <text evidence="1">Belongs to the peptidase C19 family.</text>
</comment>
<dbReference type="InterPro" id="IPR018200">
    <property type="entry name" value="USP_CS"/>
</dbReference>
<feature type="domain" description="USP" evidence="3">
    <location>
        <begin position="523"/>
        <end position="1498"/>
    </location>
</feature>
<dbReference type="InterPro" id="IPR050164">
    <property type="entry name" value="Peptidase_C19"/>
</dbReference>
<dbReference type="PROSITE" id="PS00973">
    <property type="entry name" value="USP_2"/>
    <property type="match status" value="1"/>
</dbReference>
<feature type="compositionally biased region" description="Low complexity" evidence="2">
    <location>
        <begin position="894"/>
        <end position="906"/>
    </location>
</feature>
<evidence type="ECO:0000313" key="6">
    <source>
        <dbReference type="WBParaSite" id="ALUE_0001719601-mRNA-1"/>
    </source>
</evidence>
<sequence length="1510" mass="168711">MSDDRDWHAKVRCVPQGVQLIPPMQNGTLRWNSKTEHLEWCPKNGCKKSYGKDAVFLPTRAPFYTTLSLIAKCGSSTNSLMEITVDFGSKEKMNDAYSFLKSILPGAMRPTRGAAHSTDAKRYVASYGKDAVFLPTRAPFYTTLSLIAKCGSSTNSIMEITVDFGSKEKMNDAYSFLKSILPVTALQDGRIPKSRGLYQTARTANSRTPMMPITVDFGSKEKMNDAYSFLKSILPVTALQDGRIPKSRGLYQTARTANSRTPMMPVQKAVTPPSKVSISDSARRSFDSRGWKRVENASTLLSKKPRAVVATEEFNKSSSFIAADQADKSSSFRNDGKASMILRDFISGFLDESNSSSNKSQESEAVDRNKCAVEPGKAAVEASKNISRGCMKTSFERETTMTPESNSVLERPEHWSDCFYGDQSQIERPQLDRKMQHERVYKSRSSMRSILATMEREENVKDAARSTRSAVCCSPQPSTGFRRRISDVNETHLCSLSPTKSPIKKSTSVAPFSPKKDEHFNFGGFANLGATCYMNAVLQAIFSVETFSKELFVTWEKCKTNATNNESSKEGVELLGALSTLASRRLLASSEENKRLLRGVMDAIRNDTFSENHQQDAQEFMVHIFDQLCDECGNILPKKFGLEESEKEIVNPVLSNFMFTLKHDIKCERYYSYSFFRSLRTWFIVGISVAPKRIRLMKKAPVYRSISVLFLFIFSLTSDVVHCGHFSCSKTHTTYEESTSLPIDFGQPTFGSSNLKRKTLTSIQTMLDYCLRSEKVEHRCDECGSDSAVITHKFQKMPRCLVMYLKRYTFDADPYHQKRADSVDIPLFVTLDGHCAKHVETFTRVPSAIKNLDFWSTNPSLSKHRSPEEELQCAEKLAMTTPGVSRNPERSSRALGQSASGDASDSSLHHHRRKSSALPRRLWSADRDSTSSPRAKDLGKPHVSGDEAEVLQTSSSPLKRLGGHPFTVSKLSISHKSDNACNADSDWASEGSVLNNEEHMVNDDIFSSPAEKRGRIENSVNVTSDLFDKSGGVMDADTRYVRPSVSSIPSTSIRRGPFTSEELAQMSESEQVKVAIEWSVCGEGAVIGESEGMNGEEVVVADSSRAQIHGSSQSSALESEVKRDGELDEGDEHADNASKEGSEENKKSEPSLSRRDVEETPSLSEENASIVETSFFPAKVENGGTFAVRYNPVTQQWRAKACSFLGLDLAKVENGGTFAVRYNPVTQQWRAKACSFLGLDLVEQTLRDEDEPGEMEMSVYDCPKRVASVAGDGNCLFRALAYAITGGSDKGHALLREKVVSFEMAYEDRFRELKGLDVESWREYVDDLLNDCTWGSGVEISACASMLNIDIWTFLDGQWLCYRPRFRRSKDGVLEDLPQRDYKFGKRKGIYLLNEHCHFSPVIEPSNVQLLAQQAYDERIRAIITNAEVGEMEPSYRLVSIVSHRGLKSNSGHYVCDVWNRKEHRWLHCNDNSISAVSEEAVRTGRTECGYLFFYMAKSLLEENDTSGSE</sequence>
<dbReference type="GO" id="GO:0005634">
    <property type="term" value="C:nucleus"/>
    <property type="evidence" value="ECO:0007669"/>
    <property type="project" value="TreeGrafter"/>
</dbReference>
<dbReference type="GO" id="GO:0000082">
    <property type="term" value="P:G1/S transition of mitotic cell cycle"/>
    <property type="evidence" value="ECO:0007669"/>
    <property type="project" value="TreeGrafter"/>
</dbReference>
<feature type="compositionally biased region" description="Basic and acidic residues" evidence="2">
    <location>
        <begin position="1133"/>
        <end position="1158"/>
    </location>
</feature>
<evidence type="ECO:0000259" key="3">
    <source>
        <dbReference type="PROSITE" id="PS50235"/>
    </source>
</evidence>
<dbReference type="Proteomes" id="UP000036681">
    <property type="component" value="Unplaced"/>
</dbReference>
<dbReference type="CDD" id="cd02257">
    <property type="entry name" value="Peptidase_C19"/>
    <property type="match status" value="2"/>
</dbReference>
<dbReference type="PANTHER" id="PTHR24006:SF915">
    <property type="entry name" value="UBIQUITIN CARBOXYL-TERMINAL HYDROLASE-RELATED"/>
    <property type="match status" value="1"/>
</dbReference>
<dbReference type="Gene3D" id="3.90.70.80">
    <property type="match status" value="1"/>
</dbReference>